<dbReference type="GeneID" id="27348689"/>
<name>A0A0D1ZF24_9EURO</name>
<dbReference type="AlphaFoldDB" id="A0A0D1ZF24"/>
<dbReference type="HOGENOM" id="CLU_035272_3_1_1"/>
<dbReference type="PANTHER" id="PTHR10695">
    <property type="entry name" value="DEPHOSPHO-COA KINASE-RELATED"/>
    <property type="match status" value="1"/>
</dbReference>
<evidence type="ECO:0000313" key="3">
    <source>
        <dbReference type="Proteomes" id="UP000054466"/>
    </source>
</evidence>
<proteinExistence type="predicted"/>
<dbReference type="InterPro" id="IPR014729">
    <property type="entry name" value="Rossmann-like_a/b/a_fold"/>
</dbReference>
<accession>A0A0D1ZF24</accession>
<evidence type="ECO:0000313" key="2">
    <source>
        <dbReference type="EMBL" id="KIW26396.1"/>
    </source>
</evidence>
<dbReference type="GO" id="GO:0004140">
    <property type="term" value="F:dephospho-CoA kinase activity"/>
    <property type="evidence" value="ECO:0007669"/>
    <property type="project" value="TreeGrafter"/>
</dbReference>
<organism evidence="2 3">
    <name type="scientific">Cladophialophora immunda</name>
    <dbReference type="NCBI Taxonomy" id="569365"/>
    <lineage>
        <taxon>Eukaryota</taxon>
        <taxon>Fungi</taxon>
        <taxon>Dikarya</taxon>
        <taxon>Ascomycota</taxon>
        <taxon>Pezizomycotina</taxon>
        <taxon>Eurotiomycetes</taxon>
        <taxon>Chaetothyriomycetidae</taxon>
        <taxon>Chaetothyriales</taxon>
        <taxon>Herpotrichiellaceae</taxon>
        <taxon>Cladophialophora</taxon>
    </lineage>
</organism>
<reference evidence="2 3" key="1">
    <citation type="submission" date="2015-01" db="EMBL/GenBank/DDBJ databases">
        <title>The Genome Sequence of Cladophialophora immunda CBS83496.</title>
        <authorList>
            <consortium name="The Broad Institute Genomics Platform"/>
            <person name="Cuomo C."/>
            <person name="de Hoog S."/>
            <person name="Gorbushina A."/>
            <person name="Stielow B."/>
            <person name="Teixiera M."/>
            <person name="Abouelleil A."/>
            <person name="Chapman S.B."/>
            <person name="Priest M."/>
            <person name="Young S.K."/>
            <person name="Wortman J."/>
            <person name="Nusbaum C."/>
            <person name="Birren B."/>
        </authorList>
    </citation>
    <scope>NUCLEOTIDE SEQUENCE [LARGE SCALE GENOMIC DNA]</scope>
    <source>
        <strain evidence="2 3">CBS 83496</strain>
    </source>
</reference>
<dbReference type="SUPFAM" id="SSF52374">
    <property type="entry name" value="Nucleotidylyl transferase"/>
    <property type="match status" value="1"/>
</dbReference>
<dbReference type="RefSeq" id="XP_016246612.1">
    <property type="nucleotide sequence ID" value="XM_016396756.1"/>
</dbReference>
<protein>
    <recommendedName>
        <fullName evidence="4">Cytidyltransferase-like domain-containing protein</fullName>
    </recommendedName>
</protein>
<dbReference type="Gene3D" id="3.40.50.620">
    <property type="entry name" value="HUPs"/>
    <property type="match status" value="1"/>
</dbReference>
<dbReference type="PANTHER" id="PTHR10695:SF46">
    <property type="entry name" value="BIFUNCTIONAL COENZYME A SYNTHASE-RELATED"/>
    <property type="match status" value="1"/>
</dbReference>
<dbReference type="STRING" id="569365.A0A0D1ZF24"/>
<gene>
    <name evidence="2" type="ORF">PV07_09495</name>
</gene>
<dbReference type="Proteomes" id="UP000054466">
    <property type="component" value="Unassembled WGS sequence"/>
</dbReference>
<dbReference type="VEuPathDB" id="FungiDB:PV07_09495"/>
<sequence>MAQASSLLLLPALAPSSPSSSFKSAYKITFESLLPKLVPADKESTSRLDIGLVLSPSYPLSTNSSRATVFPLIQNLLKKTYSLICSVAAQQEIDLDFPGGIDVRIFILEARLDGLPESIVGKQYLSGPIVDIKTFALSDRSYTALFSVEGEAQEASLQQVIRIWNSKSNPPPLPPIHRLQSGPAIVHPESSSRNPSEPVIEDGPLTIHRSVAVGGTFDHLHIGHKLLLTATILTAEPAQSPSPNPKESRLITVGITGDELLVNKKYGSLVEHWDVRQQRTAEFIDSILAFYPRKSSTSTAPTATANSLSTTEYIDEPGPNGKVVRVKYQFPNSPTISASTNMADMTINYTQISDPFGPTITDPDITALVISAETRSGGKAVNDKRTERGWKALEVFEVDVLDAGVGLDDDDDDGDLTEDAPGKEEQKKGFETKISSTEIRKRLQNRAPTIHQ</sequence>
<feature type="compositionally biased region" description="Basic and acidic residues" evidence="1">
    <location>
        <begin position="420"/>
        <end position="431"/>
    </location>
</feature>
<feature type="region of interest" description="Disordered" evidence="1">
    <location>
        <begin position="404"/>
        <end position="452"/>
    </location>
</feature>
<feature type="compositionally biased region" description="Acidic residues" evidence="1">
    <location>
        <begin position="407"/>
        <end position="418"/>
    </location>
</feature>
<dbReference type="GO" id="GO:0015937">
    <property type="term" value="P:coenzyme A biosynthetic process"/>
    <property type="evidence" value="ECO:0007669"/>
    <property type="project" value="TreeGrafter"/>
</dbReference>
<keyword evidence="3" id="KW-1185">Reference proteome</keyword>
<dbReference type="EMBL" id="KN847044">
    <property type="protein sequence ID" value="KIW26396.1"/>
    <property type="molecule type" value="Genomic_DNA"/>
</dbReference>
<dbReference type="OrthoDB" id="330671at2759"/>
<evidence type="ECO:0008006" key="4">
    <source>
        <dbReference type="Google" id="ProtNLM"/>
    </source>
</evidence>
<evidence type="ECO:0000256" key="1">
    <source>
        <dbReference type="SAM" id="MobiDB-lite"/>
    </source>
</evidence>